<evidence type="ECO:0000256" key="2">
    <source>
        <dbReference type="SAM" id="Phobius"/>
    </source>
</evidence>
<feature type="transmembrane region" description="Helical" evidence="2">
    <location>
        <begin position="183"/>
        <end position="204"/>
    </location>
</feature>
<dbReference type="EMBL" id="JACHKT010000011">
    <property type="protein sequence ID" value="MBB6003210.1"/>
    <property type="molecule type" value="Genomic_DNA"/>
</dbReference>
<evidence type="ECO:0000313" key="4">
    <source>
        <dbReference type="Proteomes" id="UP000524404"/>
    </source>
</evidence>
<keyword evidence="1" id="KW-0175">Coiled coil</keyword>
<protein>
    <submittedName>
        <fullName evidence="3">Uncharacterized protein</fullName>
    </submittedName>
</protein>
<reference evidence="3 4" key="1">
    <citation type="submission" date="2020-08" db="EMBL/GenBank/DDBJ databases">
        <title>Functional genomics of gut bacteria from endangered species of beetles.</title>
        <authorList>
            <person name="Carlos-Shanley C."/>
        </authorList>
    </citation>
    <scope>NUCLEOTIDE SEQUENCE [LARGE SCALE GENOMIC DNA]</scope>
    <source>
        <strain evidence="3 4">S00070</strain>
    </source>
</reference>
<keyword evidence="2" id="KW-0472">Membrane</keyword>
<keyword evidence="4" id="KW-1185">Reference proteome</keyword>
<evidence type="ECO:0000256" key="1">
    <source>
        <dbReference type="SAM" id="Coils"/>
    </source>
</evidence>
<feature type="coiled-coil region" evidence="1">
    <location>
        <begin position="282"/>
        <end position="309"/>
    </location>
</feature>
<keyword evidence="2" id="KW-0812">Transmembrane</keyword>
<sequence length="366" mass="42487">MKLFIHDLMSFFDKLKYVFRGNTPTIENTNIAIPIAEEVSSNETLVTVTQPAPTFLHPISDQPDWLINEDILRDEGVIFGLSGSNPEEKVSIIRHYFSQQTAETDKVIAQHQEEIGELNYWINEKESLVKEIELQIQTLKNQEFTEQHHLLRTVVGLTLATGIAVGNYYLIRESLQGQFQESTFIALGVFLAGMFNLFGRISFLHDESKESTWKRLLEEVGMPLAASFFVFAQIYASKPPLQAWALFAFIFFLFMFSGKLFLGNLTIFKDDFSIFQKRNQLYKDKIKKVAEWEADIEKHKAEIEKYRQKKQDILPELTRLSTINLKLKAQRDMLIKVFESEYHLAQNYRNKLNNNQVKTILGEEEL</sequence>
<keyword evidence="2" id="KW-1133">Transmembrane helix</keyword>
<comment type="caution">
    <text evidence="3">The sequence shown here is derived from an EMBL/GenBank/DDBJ whole genome shotgun (WGS) entry which is preliminary data.</text>
</comment>
<feature type="transmembrane region" description="Helical" evidence="2">
    <location>
        <begin position="241"/>
        <end position="262"/>
    </location>
</feature>
<name>A0A841ESH7_9BACT</name>
<feature type="transmembrane region" description="Helical" evidence="2">
    <location>
        <begin position="216"/>
        <end position="235"/>
    </location>
</feature>
<organism evidence="3 4">
    <name type="scientific">Arcicella rosea</name>
    <dbReference type="NCBI Taxonomy" id="502909"/>
    <lineage>
        <taxon>Bacteria</taxon>
        <taxon>Pseudomonadati</taxon>
        <taxon>Bacteroidota</taxon>
        <taxon>Cytophagia</taxon>
        <taxon>Cytophagales</taxon>
        <taxon>Flectobacillaceae</taxon>
        <taxon>Arcicella</taxon>
    </lineage>
</organism>
<accession>A0A841ESH7</accession>
<proteinExistence type="predicted"/>
<gene>
    <name evidence="3" type="ORF">HNP25_001863</name>
</gene>
<feature type="transmembrane region" description="Helical" evidence="2">
    <location>
        <begin position="150"/>
        <end position="171"/>
    </location>
</feature>
<dbReference type="RefSeq" id="WP_184133524.1">
    <property type="nucleotide sequence ID" value="NZ_JACHKT010000011.1"/>
</dbReference>
<dbReference type="Proteomes" id="UP000524404">
    <property type="component" value="Unassembled WGS sequence"/>
</dbReference>
<dbReference type="AlphaFoldDB" id="A0A841ESH7"/>
<evidence type="ECO:0000313" key="3">
    <source>
        <dbReference type="EMBL" id="MBB6003210.1"/>
    </source>
</evidence>